<name>D8LGX3_ECTSI</name>
<dbReference type="PANTHER" id="PTHR31906">
    <property type="entry name" value="PLASTID-LIPID-ASSOCIATED PROTEIN 4, CHLOROPLASTIC-RELATED"/>
    <property type="match status" value="1"/>
</dbReference>
<accession>D8LGX3</accession>
<feature type="compositionally biased region" description="Polar residues" evidence="7">
    <location>
        <begin position="629"/>
        <end position="643"/>
    </location>
</feature>
<dbReference type="SUPFAM" id="SSF55961">
    <property type="entry name" value="Bet v1-like"/>
    <property type="match status" value="1"/>
</dbReference>
<dbReference type="InterPro" id="IPR006843">
    <property type="entry name" value="PAP/fibrillin_dom"/>
</dbReference>
<feature type="region of interest" description="Disordered" evidence="7">
    <location>
        <begin position="464"/>
        <end position="483"/>
    </location>
</feature>
<feature type="region of interest" description="Disordered" evidence="7">
    <location>
        <begin position="620"/>
        <end position="643"/>
    </location>
</feature>
<evidence type="ECO:0000256" key="7">
    <source>
        <dbReference type="SAM" id="MobiDB-lite"/>
    </source>
</evidence>
<dbReference type="SUPFAM" id="SSF50022">
    <property type="entry name" value="ISP domain"/>
    <property type="match status" value="1"/>
</dbReference>
<dbReference type="Proteomes" id="UP000002630">
    <property type="component" value="Linkage Group LG17"/>
</dbReference>
<keyword evidence="3" id="KW-0001">2Fe-2S</keyword>
<dbReference type="InParanoid" id="D8LGX3"/>
<keyword evidence="2" id="KW-0934">Plastid</keyword>
<proteinExistence type="predicted"/>
<organism evidence="9 10">
    <name type="scientific">Ectocarpus siliculosus</name>
    <name type="common">Brown alga</name>
    <name type="synonym">Conferva siliculosa</name>
    <dbReference type="NCBI Taxonomy" id="2880"/>
    <lineage>
        <taxon>Eukaryota</taxon>
        <taxon>Sar</taxon>
        <taxon>Stramenopiles</taxon>
        <taxon>Ochrophyta</taxon>
        <taxon>PX clade</taxon>
        <taxon>Phaeophyceae</taxon>
        <taxon>Ectocarpales</taxon>
        <taxon>Ectocarpaceae</taxon>
        <taxon>Ectocarpus</taxon>
    </lineage>
</organism>
<feature type="region of interest" description="Disordered" evidence="7">
    <location>
        <begin position="405"/>
        <end position="424"/>
    </location>
</feature>
<keyword evidence="4" id="KW-0479">Metal-binding</keyword>
<comment type="subcellular location">
    <subcellularLocation>
        <location evidence="1">Plastid</location>
    </subcellularLocation>
</comment>
<protein>
    <submittedName>
        <fullName evidence="9">Rieske (2Fe-2S) domain protein</fullName>
    </submittedName>
</protein>
<dbReference type="InterPro" id="IPR039633">
    <property type="entry name" value="PAP"/>
</dbReference>
<dbReference type="GO" id="GO:0051537">
    <property type="term" value="F:2 iron, 2 sulfur cluster binding"/>
    <property type="evidence" value="ECO:0007669"/>
    <property type="project" value="UniProtKB-KW"/>
</dbReference>
<keyword evidence="10" id="KW-1185">Reference proteome</keyword>
<evidence type="ECO:0000256" key="1">
    <source>
        <dbReference type="ARBA" id="ARBA00004474"/>
    </source>
</evidence>
<reference evidence="9 10" key="1">
    <citation type="journal article" date="2010" name="Nature">
        <title>The Ectocarpus genome and the independent evolution of multicellularity in brown algae.</title>
        <authorList>
            <person name="Cock J.M."/>
            <person name="Sterck L."/>
            <person name="Rouze P."/>
            <person name="Scornet D."/>
            <person name="Allen A.E."/>
            <person name="Amoutzias G."/>
            <person name="Anthouard V."/>
            <person name="Artiguenave F."/>
            <person name="Aury J.M."/>
            <person name="Badger J.H."/>
            <person name="Beszteri B."/>
            <person name="Billiau K."/>
            <person name="Bonnet E."/>
            <person name="Bothwell J.H."/>
            <person name="Bowler C."/>
            <person name="Boyen C."/>
            <person name="Brownlee C."/>
            <person name="Carrano C.J."/>
            <person name="Charrier B."/>
            <person name="Cho G.Y."/>
            <person name="Coelho S.M."/>
            <person name="Collen J."/>
            <person name="Corre E."/>
            <person name="Da Silva C."/>
            <person name="Delage L."/>
            <person name="Delaroque N."/>
            <person name="Dittami S.M."/>
            <person name="Doulbeau S."/>
            <person name="Elias M."/>
            <person name="Farnham G."/>
            <person name="Gachon C.M."/>
            <person name="Gschloessl B."/>
            <person name="Heesch S."/>
            <person name="Jabbari K."/>
            <person name="Jubin C."/>
            <person name="Kawai H."/>
            <person name="Kimura K."/>
            <person name="Kloareg B."/>
            <person name="Kupper F.C."/>
            <person name="Lang D."/>
            <person name="Le Bail A."/>
            <person name="Leblanc C."/>
            <person name="Lerouge P."/>
            <person name="Lohr M."/>
            <person name="Lopez P.J."/>
            <person name="Martens C."/>
            <person name="Maumus F."/>
            <person name="Michel G."/>
            <person name="Miranda-Saavedra D."/>
            <person name="Morales J."/>
            <person name="Moreau H."/>
            <person name="Motomura T."/>
            <person name="Nagasato C."/>
            <person name="Napoli C.A."/>
            <person name="Nelson D.R."/>
            <person name="Nyvall-Collen P."/>
            <person name="Peters A.F."/>
            <person name="Pommier C."/>
            <person name="Potin P."/>
            <person name="Poulain J."/>
            <person name="Quesneville H."/>
            <person name="Read B."/>
            <person name="Rensing S.A."/>
            <person name="Ritter A."/>
            <person name="Rousvoal S."/>
            <person name="Samanta M."/>
            <person name="Samson G."/>
            <person name="Schroeder D.C."/>
            <person name="Segurens B."/>
            <person name="Strittmatter M."/>
            <person name="Tonon T."/>
            <person name="Tregear J.W."/>
            <person name="Valentin K."/>
            <person name="von Dassow P."/>
            <person name="Yamagishi T."/>
            <person name="Van de Peer Y."/>
            <person name="Wincker P."/>
        </authorList>
    </citation>
    <scope>NUCLEOTIDE SEQUENCE [LARGE SCALE GENOMIC DNA]</scope>
    <source>
        <strain evidence="10">Ec32 / CCAP1310/4</strain>
    </source>
</reference>
<evidence type="ECO:0000256" key="4">
    <source>
        <dbReference type="ARBA" id="ARBA00022723"/>
    </source>
</evidence>
<dbReference type="Pfam" id="PF04755">
    <property type="entry name" value="PAP_fibrillin"/>
    <property type="match status" value="1"/>
</dbReference>
<evidence type="ECO:0000313" key="9">
    <source>
        <dbReference type="EMBL" id="CBN75826.1"/>
    </source>
</evidence>
<dbReference type="GO" id="GO:0009536">
    <property type="term" value="C:plastid"/>
    <property type="evidence" value="ECO:0007669"/>
    <property type="project" value="UniProtKB-SubCell"/>
</dbReference>
<dbReference type="PROSITE" id="PS51296">
    <property type="entry name" value="RIESKE"/>
    <property type="match status" value="1"/>
</dbReference>
<dbReference type="OrthoDB" id="189176at2759"/>
<dbReference type="Pfam" id="PF00355">
    <property type="entry name" value="Rieske"/>
    <property type="match status" value="1"/>
</dbReference>
<evidence type="ECO:0000259" key="8">
    <source>
        <dbReference type="PROSITE" id="PS51296"/>
    </source>
</evidence>
<keyword evidence="5" id="KW-0408">Iron</keyword>
<dbReference type="InterPro" id="IPR036922">
    <property type="entry name" value="Rieske_2Fe-2S_sf"/>
</dbReference>
<evidence type="ECO:0000256" key="3">
    <source>
        <dbReference type="ARBA" id="ARBA00022714"/>
    </source>
</evidence>
<keyword evidence="6" id="KW-0411">Iron-sulfur</keyword>
<dbReference type="Gene3D" id="2.102.10.10">
    <property type="entry name" value="Rieske [2Fe-2S] iron-sulphur domain"/>
    <property type="match status" value="1"/>
</dbReference>
<sequence length="643" mass="68937">MDAGEDFDQLDGIPGMPETIGIGPILRSNATKSIDIRFGGVTFSRNGQIRGDVHSVLPTRGAFDLPPLPAALPEYSLESEAAAAAAAAASAAVPPRDHAASVAEEIAQKIAEGGGPDVGGRATAGELQLTPSGFRAAALQSVTGHVEIRERRAAETGTGTGKAKAPAGIDPTRVPNLWLAVAHSSDVKAGEVKKVEVDGVPIALWRTSTGSVSAQSDVCIHRGASLARGWIANDRLVCPSQVVVKNEFHLPYRAVIRVYFGSNSLKTIEATAVPRADGETTLHWKLYRNFAITHPLDEGPINKAGDFLFGQMMDLTLKEDKEIIENIYPEYQRGFMNARYDQQMLQYRKAITNFQATAAERANTQLETSLQMELLNRISRSERGLASTRGDRSAILDLIRRLEDVQATTQPPPPNAGGGEQKLAADAAAAARAATAAAAAAAAADENALRESVEGEWHLEFVSNDGGEEGAQEGWDLASSTDPEKKERLAVLKEAGSEALLFDWKETGRPLWADTSESVQIIDTKARTLTNRAVYKGWSGFTTTVQLDAVIEPLKDEASRLMVGFRKAIVNVGGMKVTFPHLQRFSPTGWMETTYLNQGIRIARGNKGSIFVLTRQPVSSRLSSSSSSPTVTNGGAANKSLFQ</sequence>
<evidence type="ECO:0000313" key="10">
    <source>
        <dbReference type="Proteomes" id="UP000002630"/>
    </source>
</evidence>
<evidence type="ECO:0000256" key="6">
    <source>
        <dbReference type="ARBA" id="ARBA00023014"/>
    </source>
</evidence>
<dbReference type="EMBL" id="FN649742">
    <property type="protein sequence ID" value="CBN75826.1"/>
    <property type="molecule type" value="Genomic_DNA"/>
</dbReference>
<evidence type="ECO:0000256" key="5">
    <source>
        <dbReference type="ARBA" id="ARBA00023004"/>
    </source>
</evidence>
<dbReference type="AlphaFoldDB" id="D8LGX3"/>
<dbReference type="EMBL" id="FN648307">
    <property type="protein sequence ID" value="CBN75826.1"/>
    <property type="molecule type" value="Genomic_DNA"/>
</dbReference>
<dbReference type="InterPro" id="IPR017941">
    <property type="entry name" value="Rieske_2Fe-2S"/>
</dbReference>
<evidence type="ECO:0000256" key="2">
    <source>
        <dbReference type="ARBA" id="ARBA00022640"/>
    </source>
</evidence>
<gene>
    <name evidence="9" type="ORF">Esi_0182_0011</name>
</gene>
<dbReference type="GO" id="GO:0046872">
    <property type="term" value="F:metal ion binding"/>
    <property type="evidence" value="ECO:0007669"/>
    <property type="project" value="UniProtKB-KW"/>
</dbReference>
<feature type="domain" description="Rieske" evidence="8">
    <location>
        <begin position="179"/>
        <end position="239"/>
    </location>
</feature>
<dbReference type="Gene3D" id="3.90.380.10">
    <property type="entry name" value="Naphthalene 1,2-dioxygenase Alpha Subunit, Chain A, domain 1"/>
    <property type="match status" value="1"/>
</dbReference>